<feature type="region of interest" description="Disordered" evidence="1">
    <location>
        <begin position="160"/>
        <end position="186"/>
    </location>
</feature>
<proteinExistence type="predicted"/>
<protein>
    <submittedName>
        <fullName evidence="3">Uncharacterized protein LOC113458508</fullName>
    </submittedName>
</protein>
<reference evidence="3" key="1">
    <citation type="submission" date="2025-08" db="UniProtKB">
        <authorList>
            <consortium name="RefSeq"/>
        </authorList>
    </citation>
    <scope>IDENTIFICATION</scope>
</reference>
<sequence>MCSSSSSSRRRRRRLGAGLGGSPMPSRAAAPAPSRAEKETGGCGFLRDFLGFPHKRADSSDAALLPNSPQSLPAPCARGGGVGANAPEPGSSEAPAGRSPPRASRPRPSPSPPPRGCSFGLRGSKTNSRGAASSALCHRPGRRAALDPSVLGRARRLRATRPASGGGRAKARRLVPGVPGRPAPLRLRGGPMRCAPVSAPRWAATAAPRYVLGWRTEAQVEECGLEKIWRFCSCRLQARSSGRRGAWQGKSRVAPTKRPNG</sequence>
<feature type="region of interest" description="Disordered" evidence="1">
    <location>
        <begin position="1"/>
        <end position="139"/>
    </location>
</feature>
<feature type="region of interest" description="Disordered" evidence="1">
    <location>
        <begin position="239"/>
        <end position="261"/>
    </location>
</feature>
<dbReference type="RefSeq" id="XP_026645807.1">
    <property type="nucleotide sequence ID" value="XM_026790006.1"/>
</dbReference>
<feature type="compositionally biased region" description="Low complexity" evidence="1">
    <location>
        <begin position="22"/>
        <end position="34"/>
    </location>
</feature>
<gene>
    <name evidence="3" type="primary">LOC113458508</name>
</gene>
<feature type="compositionally biased region" description="Low complexity" evidence="1">
    <location>
        <begin position="89"/>
        <end position="102"/>
    </location>
</feature>
<name>A0ABM1UUZ5_MICOH</name>
<accession>A0ABM1UUZ5</accession>
<evidence type="ECO:0000256" key="1">
    <source>
        <dbReference type="SAM" id="MobiDB-lite"/>
    </source>
</evidence>
<evidence type="ECO:0000313" key="3">
    <source>
        <dbReference type="RefSeq" id="XP_026645807.1"/>
    </source>
</evidence>
<keyword evidence="2" id="KW-1185">Reference proteome</keyword>
<evidence type="ECO:0000313" key="2">
    <source>
        <dbReference type="Proteomes" id="UP000694915"/>
    </source>
</evidence>
<dbReference type="Proteomes" id="UP000694915">
    <property type="component" value="Unplaced"/>
</dbReference>
<organism evidence="2 3">
    <name type="scientific">Microtus ochrogaster</name>
    <name type="common">Prairie vole</name>
    <dbReference type="NCBI Taxonomy" id="79684"/>
    <lineage>
        <taxon>Eukaryota</taxon>
        <taxon>Metazoa</taxon>
        <taxon>Chordata</taxon>
        <taxon>Craniata</taxon>
        <taxon>Vertebrata</taxon>
        <taxon>Euteleostomi</taxon>
        <taxon>Mammalia</taxon>
        <taxon>Eutheria</taxon>
        <taxon>Euarchontoglires</taxon>
        <taxon>Glires</taxon>
        <taxon>Rodentia</taxon>
        <taxon>Myomorpha</taxon>
        <taxon>Muroidea</taxon>
        <taxon>Cricetidae</taxon>
        <taxon>Arvicolinae</taxon>
        <taxon>Microtus</taxon>
    </lineage>
</organism>
<dbReference type="GeneID" id="113458508"/>